<dbReference type="RefSeq" id="WP_114840429.1">
    <property type="nucleotide sequence ID" value="NZ_CP031217.1"/>
</dbReference>
<dbReference type="GO" id="GO:0043590">
    <property type="term" value="C:bacterial nucleoid"/>
    <property type="evidence" value="ECO:0007669"/>
    <property type="project" value="TreeGrafter"/>
</dbReference>
<feature type="coiled-coil region" evidence="10">
    <location>
        <begin position="138"/>
        <end position="175"/>
    </location>
</feature>
<dbReference type="AlphaFoldDB" id="A0AAX2A5T9"/>
<dbReference type="PANTHER" id="PTHR11059:SF0">
    <property type="entry name" value="DNA REPAIR PROTEIN RECN"/>
    <property type="match status" value="1"/>
</dbReference>
<proteinExistence type="inferred from homology"/>
<gene>
    <name evidence="12" type="primary">recN</name>
    <name evidence="12" type="ORF">ABIV_0431</name>
    <name evidence="13" type="ORF">CRV05_10565</name>
</gene>
<feature type="coiled-coil region" evidence="10">
    <location>
        <begin position="247"/>
        <end position="340"/>
    </location>
</feature>
<dbReference type="GO" id="GO:0006302">
    <property type="term" value="P:double-strand break repair"/>
    <property type="evidence" value="ECO:0007669"/>
    <property type="project" value="InterPro"/>
</dbReference>
<evidence type="ECO:0000313" key="14">
    <source>
        <dbReference type="Proteomes" id="UP000253850"/>
    </source>
</evidence>
<dbReference type="KEGG" id="hbv:ABIV_0431"/>
<evidence type="ECO:0000256" key="7">
    <source>
        <dbReference type="ARBA" id="ARBA00023204"/>
    </source>
</evidence>
<dbReference type="PIRSF" id="PIRSF003128">
    <property type="entry name" value="RecN"/>
    <property type="match status" value="1"/>
</dbReference>
<evidence type="ECO:0000256" key="9">
    <source>
        <dbReference type="PIRNR" id="PIRNR003128"/>
    </source>
</evidence>
<dbReference type="Proteomes" id="UP000253850">
    <property type="component" value="Chromosome"/>
</dbReference>
<evidence type="ECO:0000259" key="11">
    <source>
        <dbReference type="SMART" id="SM00382"/>
    </source>
</evidence>
<dbReference type="EMBL" id="CP031217">
    <property type="protein sequence ID" value="AXH11452.1"/>
    <property type="molecule type" value="Genomic_DNA"/>
</dbReference>
<dbReference type="SMART" id="SM00382">
    <property type="entry name" value="AAA"/>
    <property type="match status" value="1"/>
</dbReference>
<sequence length="514" mass="59253">MIERIYLKDFLSFDEVEMELDKGLVIFTGPSGAGKSVLMQSILSLFAITESKASLGEVSLINSNIEDEVYDISKDDEIIIKQIKKDKVRYFLNAQTISKKNLNGFSKKLIKHLHLKDTSDFDSKKLISFLDSLCAKKNKEYSKLKEQFDIEYKELERTRKELKKIIEDESKLEDLKEFAKFEIEKIESINPKVDEFEELDSIKKKLSRKEKIEEAIKLASPIFDYTTHVNKALELLDEDSTFFDESLNELNNIFEKFNDSLYELEELDIETVLDRLEKLAGLQKRFGSIEEAIAYKEEKQKELDSYENISFEKSQLEKNLKKLEESIFKLVEEISLFRKESVKILEEKINHYLKYLYLSNANIKLNKKELDSTGIDEVEFELNGVNLETISSGEFNRLRLALLTSISEFEIVNNGILFLDEIDANLSGKESSAIATVLEKLSQNYQIFAISHQPQLTSTADIHFLVDKKDGVSSVKKLDDKARVDEIARMISGADITEDAYTFAKNLLEKRVSL</sequence>
<evidence type="ECO:0000313" key="15">
    <source>
        <dbReference type="Proteomes" id="UP000289193"/>
    </source>
</evidence>
<dbReference type="Gene3D" id="3.40.50.300">
    <property type="entry name" value="P-loop containing nucleotide triphosphate hydrolases"/>
    <property type="match status" value="2"/>
</dbReference>
<evidence type="ECO:0000256" key="5">
    <source>
        <dbReference type="ARBA" id="ARBA00022763"/>
    </source>
</evidence>
<dbReference type="InterPro" id="IPR027417">
    <property type="entry name" value="P-loop_NTPase"/>
</dbReference>
<evidence type="ECO:0000256" key="1">
    <source>
        <dbReference type="ARBA" id="ARBA00003618"/>
    </source>
</evidence>
<keyword evidence="6" id="KW-0067">ATP-binding</keyword>
<dbReference type="InterPro" id="IPR004604">
    <property type="entry name" value="DNA_recomb/repair_RecN"/>
</dbReference>
<keyword evidence="10" id="KW-0175">Coiled coil</keyword>
<accession>A0AAX2A5T9</accession>
<evidence type="ECO:0000256" key="10">
    <source>
        <dbReference type="SAM" id="Coils"/>
    </source>
</evidence>
<evidence type="ECO:0000313" key="13">
    <source>
        <dbReference type="EMBL" id="RXK09438.1"/>
    </source>
</evidence>
<evidence type="ECO:0000256" key="2">
    <source>
        <dbReference type="ARBA" id="ARBA00009441"/>
    </source>
</evidence>
<dbReference type="Pfam" id="PF13476">
    <property type="entry name" value="AAA_23"/>
    <property type="match status" value="1"/>
</dbReference>
<dbReference type="PANTHER" id="PTHR11059">
    <property type="entry name" value="DNA REPAIR PROTEIN RECN"/>
    <property type="match status" value="1"/>
</dbReference>
<keyword evidence="5 9" id="KW-0227">DNA damage</keyword>
<dbReference type="EMBL" id="PDKM01000006">
    <property type="protein sequence ID" value="RXK09438.1"/>
    <property type="molecule type" value="Genomic_DNA"/>
</dbReference>
<dbReference type="InterPro" id="IPR038729">
    <property type="entry name" value="Rad50/SbcC_AAA"/>
</dbReference>
<reference evidence="13 15" key="1">
    <citation type="submission" date="2017-10" db="EMBL/GenBank/DDBJ databases">
        <title>Genomics of the genus Arcobacter.</title>
        <authorList>
            <person name="Perez-Cataluna A."/>
            <person name="Figueras M.J."/>
        </authorList>
    </citation>
    <scope>NUCLEOTIDE SEQUENCE [LARGE SCALE GENOMIC DNA]</scope>
    <source>
        <strain evidence="13 15">CECT 7835</strain>
    </source>
</reference>
<organism evidence="13 15">
    <name type="scientific">Halarcobacter bivalviorum</name>
    <dbReference type="NCBI Taxonomy" id="663364"/>
    <lineage>
        <taxon>Bacteria</taxon>
        <taxon>Pseudomonadati</taxon>
        <taxon>Campylobacterota</taxon>
        <taxon>Epsilonproteobacteria</taxon>
        <taxon>Campylobacterales</taxon>
        <taxon>Arcobacteraceae</taxon>
        <taxon>Halarcobacter</taxon>
    </lineage>
</organism>
<comment type="similarity">
    <text evidence="2 9">Belongs to the RecN family.</text>
</comment>
<evidence type="ECO:0000256" key="8">
    <source>
        <dbReference type="ARBA" id="ARBA00033408"/>
    </source>
</evidence>
<evidence type="ECO:0000313" key="12">
    <source>
        <dbReference type="EMBL" id="AXH11452.1"/>
    </source>
</evidence>
<dbReference type="GO" id="GO:0016887">
    <property type="term" value="F:ATP hydrolysis activity"/>
    <property type="evidence" value="ECO:0007669"/>
    <property type="project" value="InterPro"/>
</dbReference>
<dbReference type="SUPFAM" id="SSF52540">
    <property type="entry name" value="P-loop containing nucleoside triphosphate hydrolases"/>
    <property type="match status" value="1"/>
</dbReference>
<name>A0AAX2A5T9_9BACT</name>
<dbReference type="GO" id="GO:0006310">
    <property type="term" value="P:DNA recombination"/>
    <property type="evidence" value="ECO:0007669"/>
    <property type="project" value="InterPro"/>
</dbReference>
<evidence type="ECO:0000256" key="4">
    <source>
        <dbReference type="ARBA" id="ARBA00022741"/>
    </source>
</evidence>
<protein>
    <recommendedName>
        <fullName evidence="3 9">DNA repair protein RecN</fullName>
    </recommendedName>
    <alternativeName>
        <fullName evidence="8 9">Recombination protein N</fullName>
    </alternativeName>
</protein>
<evidence type="ECO:0000256" key="3">
    <source>
        <dbReference type="ARBA" id="ARBA00021315"/>
    </source>
</evidence>
<dbReference type="Proteomes" id="UP000289193">
    <property type="component" value="Unassembled WGS sequence"/>
</dbReference>
<reference evidence="12 14" key="2">
    <citation type="submission" date="2018-07" db="EMBL/GenBank/DDBJ databases">
        <title>Complete genome of the Arcobacter bivalviorum type strain LMG 26154.</title>
        <authorList>
            <person name="Miller W.G."/>
            <person name="Yee E."/>
            <person name="Bono J.L."/>
        </authorList>
    </citation>
    <scope>NUCLEOTIDE SEQUENCE [LARGE SCALE GENOMIC DNA]</scope>
    <source>
        <strain evidence="12 14">LMG 26154</strain>
    </source>
</reference>
<dbReference type="GO" id="GO:0009432">
    <property type="term" value="P:SOS response"/>
    <property type="evidence" value="ECO:0007669"/>
    <property type="project" value="TreeGrafter"/>
</dbReference>
<dbReference type="GO" id="GO:0005524">
    <property type="term" value="F:ATP binding"/>
    <property type="evidence" value="ECO:0007669"/>
    <property type="project" value="UniProtKB-KW"/>
</dbReference>
<dbReference type="InterPro" id="IPR003593">
    <property type="entry name" value="AAA+_ATPase"/>
</dbReference>
<feature type="domain" description="AAA+ ATPase" evidence="11">
    <location>
        <begin position="21"/>
        <end position="470"/>
    </location>
</feature>
<evidence type="ECO:0000256" key="6">
    <source>
        <dbReference type="ARBA" id="ARBA00022840"/>
    </source>
</evidence>
<keyword evidence="4" id="KW-0547">Nucleotide-binding</keyword>
<keyword evidence="7 9" id="KW-0234">DNA repair</keyword>
<keyword evidence="15" id="KW-1185">Reference proteome</keyword>
<comment type="function">
    <text evidence="1 9">May be involved in recombinational repair of damaged DNA.</text>
</comment>